<dbReference type="Gene3D" id="1.10.3720.10">
    <property type="entry name" value="MetI-like"/>
    <property type="match status" value="1"/>
</dbReference>
<dbReference type="GO" id="GO:0006817">
    <property type="term" value="P:phosphate ion transport"/>
    <property type="evidence" value="ECO:0007669"/>
    <property type="project" value="UniProtKB-KW"/>
</dbReference>
<evidence type="ECO:0000256" key="5">
    <source>
        <dbReference type="ARBA" id="ARBA00022592"/>
    </source>
</evidence>
<evidence type="ECO:0000256" key="9">
    <source>
        <dbReference type="SAM" id="Phobius"/>
    </source>
</evidence>
<organism evidence="11">
    <name type="scientific">freshwater metagenome</name>
    <dbReference type="NCBI Taxonomy" id="449393"/>
    <lineage>
        <taxon>unclassified sequences</taxon>
        <taxon>metagenomes</taxon>
        <taxon>ecological metagenomes</taxon>
    </lineage>
</organism>
<dbReference type="InterPro" id="IPR000515">
    <property type="entry name" value="MetI-like"/>
</dbReference>
<gene>
    <name evidence="11" type="ORF">UFOPK1857_00234</name>
</gene>
<proteinExistence type="inferred from homology"/>
<dbReference type="EMBL" id="CAEZUU010000028">
    <property type="protein sequence ID" value="CAB4608050.1"/>
    <property type="molecule type" value="Genomic_DNA"/>
</dbReference>
<dbReference type="CDD" id="cd06261">
    <property type="entry name" value="TM_PBP2"/>
    <property type="match status" value="1"/>
</dbReference>
<comment type="subcellular location">
    <subcellularLocation>
        <location evidence="1">Cell membrane</location>
        <topology evidence="1">Multi-pass membrane protein</topology>
    </subcellularLocation>
</comment>
<keyword evidence="3" id="KW-0813">Transport</keyword>
<keyword evidence="4" id="KW-1003">Cell membrane</keyword>
<evidence type="ECO:0000256" key="7">
    <source>
        <dbReference type="ARBA" id="ARBA00022989"/>
    </source>
</evidence>
<keyword evidence="8 9" id="KW-0472">Membrane</keyword>
<evidence type="ECO:0000256" key="6">
    <source>
        <dbReference type="ARBA" id="ARBA00022692"/>
    </source>
</evidence>
<evidence type="ECO:0000256" key="4">
    <source>
        <dbReference type="ARBA" id="ARBA00022475"/>
    </source>
</evidence>
<dbReference type="GO" id="GO:0005886">
    <property type="term" value="C:plasma membrane"/>
    <property type="evidence" value="ECO:0007669"/>
    <property type="project" value="UniProtKB-SubCell"/>
</dbReference>
<feature type="transmembrane region" description="Helical" evidence="9">
    <location>
        <begin position="89"/>
        <end position="114"/>
    </location>
</feature>
<reference evidence="11" key="1">
    <citation type="submission" date="2020-05" db="EMBL/GenBank/DDBJ databases">
        <authorList>
            <person name="Chiriac C."/>
            <person name="Salcher M."/>
            <person name="Ghai R."/>
            <person name="Kavagutti S V."/>
        </authorList>
    </citation>
    <scope>NUCLEOTIDE SEQUENCE</scope>
</reference>
<evidence type="ECO:0000256" key="2">
    <source>
        <dbReference type="ARBA" id="ARBA00007069"/>
    </source>
</evidence>
<dbReference type="InterPro" id="IPR035906">
    <property type="entry name" value="MetI-like_sf"/>
</dbReference>
<dbReference type="InterPro" id="IPR011864">
    <property type="entry name" value="Phosphate_PstC"/>
</dbReference>
<name>A0A6J6H5N9_9ZZZZ</name>
<dbReference type="Pfam" id="PF00528">
    <property type="entry name" value="BPD_transp_1"/>
    <property type="match status" value="1"/>
</dbReference>
<evidence type="ECO:0000256" key="3">
    <source>
        <dbReference type="ARBA" id="ARBA00022448"/>
    </source>
</evidence>
<keyword evidence="6 9" id="KW-0812">Transmembrane</keyword>
<evidence type="ECO:0000256" key="8">
    <source>
        <dbReference type="ARBA" id="ARBA00023136"/>
    </source>
</evidence>
<dbReference type="AlphaFoldDB" id="A0A6J6H5N9"/>
<feature type="transmembrane region" description="Helical" evidence="9">
    <location>
        <begin position="296"/>
        <end position="318"/>
    </location>
</feature>
<dbReference type="NCBIfam" id="TIGR02138">
    <property type="entry name" value="phosphate_pstC"/>
    <property type="match status" value="1"/>
</dbReference>
<dbReference type="GO" id="GO:0005315">
    <property type="term" value="F:phosphate transmembrane transporter activity"/>
    <property type="evidence" value="ECO:0007669"/>
    <property type="project" value="InterPro"/>
</dbReference>
<sequence>MPQPSGLSAPERRKLKTGPLSKGDKWFFRTTTIASNFAFLLVALILIFLLAKSFPALQQQGPAFLFGSKWDPEAEKPVMQLGPMLWGSIQVAFLGILIATPMAISAAYVIVFMLHDRLAKIATTLIDLLAALPSVVIGLWGLLSFAPVAANWARLLHESLGWLPFFTIGNESGTFTDSPFIAGWIVAVMIVPIITSVTREIFSQMDAGLINGALALGGGRYSVFRQVILPTSATGILGGILLGLGRAIGETVAILYVLQLSMDINWFEILEPRGGAVASWILARFGEATPAEYEGLMAAGLVIFIVTLLVNVVANLIVSRSAGRRK</sequence>
<protein>
    <submittedName>
        <fullName evidence="11">Unannotated protein</fullName>
    </submittedName>
</protein>
<evidence type="ECO:0000259" key="10">
    <source>
        <dbReference type="PROSITE" id="PS50928"/>
    </source>
</evidence>
<dbReference type="SUPFAM" id="SSF161098">
    <property type="entry name" value="MetI-like"/>
    <property type="match status" value="1"/>
</dbReference>
<evidence type="ECO:0000256" key="1">
    <source>
        <dbReference type="ARBA" id="ARBA00004651"/>
    </source>
</evidence>
<dbReference type="PROSITE" id="PS50928">
    <property type="entry name" value="ABC_TM1"/>
    <property type="match status" value="1"/>
</dbReference>
<feature type="transmembrane region" description="Helical" evidence="9">
    <location>
        <begin position="181"/>
        <end position="202"/>
    </location>
</feature>
<evidence type="ECO:0000313" key="11">
    <source>
        <dbReference type="EMBL" id="CAB4608050.1"/>
    </source>
</evidence>
<feature type="transmembrane region" description="Helical" evidence="9">
    <location>
        <begin position="26"/>
        <end position="51"/>
    </location>
</feature>
<keyword evidence="5" id="KW-0592">Phosphate transport</keyword>
<feature type="domain" description="ABC transmembrane type-1" evidence="10">
    <location>
        <begin position="85"/>
        <end position="314"/>
    </location>
</feature>
<accession>A0A6J6H5N9</accession>
<dbReference type="InterPro" id="IPR051124">
    <property type="entry name" value="Phosphate_Transport_Permease"/>
</dbReference>
<dbReference type="PANTHER" id="PTHR30425:SF1">
    <property type="entry name" value="PHOSPHATE TRANSPORT SYSTEM PERMEASE PROTEIN PSTC"/>
    <property type="match status" value="1"/>
</dbReference>
<dbReference type="PANTHER" id="PTHR30425">
    <property type="entry name" value="PHOSPHATE TRANSPORT SYSTEM PERMEASE PROTEIN PST"/>
    <property type="match status" value="1"/>
</dbReference>
<comment type="similarity">
    <text evidence="2">Belongs to the binding-protein-dependent transport system permease family. CysTW subfamily.</text>
</comment>
<feature type="transmembrane region" description="Helical" evidence="9">
    <location>
        <begin position="223"/>
        <end position="248"/>
    </location>
</feature>
<feature type="transmembrane region" description="Helical" evidence="9">
    <location>
        <begin position="126"/>
        <end position="150"/>
    </location>
</feature>
<keyword evidence="7 9" id="KW-1133">Transmembrane helix</keyword>